<gene>
    <name evidence="1" type="ORF">EZ313_11975</name>
</gene>
<sequence>MGDVTAAAMSGADRAEAARYALLRRLAPSIRHNLVINLQPIGMIYEVLDRRLRSPGPDIAQVHESARKINNFARAALECCLNVVTWLSPEEGVLTNAVDGTRECTSLVATTLSFRGYSLRNNATHVPGDVRLSAMRNVLTAALLQATDERPPPAELEVTTARSDGGLQVRLQLRSAEGEAGTDAVRCYRSLVWADVEALAAAEDTQVSRPAAGEIVITFPWARAAAA</sequence>
<protein>
    <submittedName>
        <fullName evidence="1">Uncharacterized protein</fullName>
    </submittedName>
</protein>
<dbReference type="AlphaFoldDB" id="A0A4Z0C8R3"/>
<evidence type="ECO:0000313" key="2">
    <source>
        <dbReference type="Proteomes" id="UP000298180"/>
    </source>
</evidence>
<dbReference type="EMBL" id="SMLM01000001">
    <property type="protein sequence ID" value="TFZ07282.1"/>
    <property type="molecule type" value="Genomic_DNA"/>
</dbReference>
<keyword evidence="2" id="KW-1185">Reference proteome</keyword>
<reference evidence="1 2" key="1">
    <citation type="submission" date="2019-03" db="EMBL/GenBank/DDBJ databases">
        <title>Ramlibacter henchirensis DSM 14656, whole genome shotgun sequence.</title>
        <authorList>
            <person name="Zhang X."/>
            <person name="Feng G."/>
            <person name="Zhu H."/>
        </authorList>
    </citation>
    <scope>NUCLEOTIDE SEQUENCE [LARGE SCALE GENOMIC DNA]</scope>
    <source>
        <strain evidence="1 2">DSM 14656</strain>
    </source>
</reference>
<proteinExistence type="predicted"/>
<organism evidence="1 2">
    <name type="scientific">Ramlibacter henchirensis</name>
    <dbReference type="NCBI Taxonomy" id="204072"/>
    <lineage>
        <taxon>Bacteria</taxon>
        <taxon>Pseudomonadati</taxon>
        <taxon>Pseudomonadota</taxon>
        <taxon>Betaproteobacteria</taxon>
        <taxon>Burkholderiales</taxon>
        <taxon>Comamonadaceae</taxon>
        <taxon>Ramlibacter</taxon>
    </lineage>
</organism>
<dbReference type="Proteomes" id="UP000298180">
    <property type="component" value="Unassembled WGS sequence"/>
</dbReference>
<evidence type="ECO:0000313" key="1">
    <source>
        <dbReference type="EMBL" id="TFZ07282.1"/>
    </source>
</evidence>
<dbReference type="OrthoDB" id="8899193at2"/>
<accession>A0A4Z0C8R3</accession>
<name>A0A4Z0C8R3_9BURK</name>
<dbReference type="RefSeq" id="WP_135263363.1">
    <property type="nucleotide sequence ID" value="NZ_SMLM01000001.1"/>
</dbReference>
<comment type="caution">
    <text evidence="1">The sequence shown here is derived from an EMBL/GenBank/DDBJ whole genome shotgun (WGS) entry which is preliminary data.</text>
</comment>